<protein>
    <submittedName>
        <fullName evidence="1">Uncharacterized protein</fullName>
    </submittedName>
</protein>
<organism evidence="1">
    <name type="scientific">marine sediment metagenome</name>
    <dbReference type="NCBI Taxonomy" id="412755"/>
    <lineage>
        <taxon>unclassified sequences</taxon>
        <taxon>metagenomes</taxon>
        <taxon>ecological metagenomes</taxon>
    </lineage>
</organism>
<proteinExistence type="predicted"/>
<name>A0A0F9P5V1_9ZZZZ</name>
<comment type="caution">
    <text evidence="1">The sequence shown here is derived from an EMBL/GenBank/DDBJ whole genome shotgun (WGS) entry which is preliminary data.</text>
</comment>
<gene>
    <name evidence="1" type="ORF">LCGC14_0942160</name>
</gene>
<dbReference type="EMBL" id="LAZR01003302">
    <property type="protein sequence ID" value="KKN19767.1"/>
    <property type="molecule type" value="Genomic_DNA"/>
</dbReference>
<reference evidence="1" key="1">
    <citation type="journal article" date="2015" name="Nature">
        <title>Complex archaea that bridge the gap between prokaryotes and eukaryotes.</title>
        <authorList>
            <person name="Spang A."/>
            <person name="Saw J.H."/>
            <person name="Jorgensen S.L."/>
            <person name="Zaremba-Niedzwiedzka K."/>
            <person name="Martijn J."/>
            <person name="Lind A.E."/>
            <person name="van Eijk R."/>
            <person name="Schleper C."/>
            <person name="Guy L."/>
            <person name="Ettema T.J."/>
        </authorList>
    </citation>
    <scope>NUCLEOTIDE SEQUENCE</scope>
</reference>
<evidence type="ECO:0000313" key="1">
    <source>
        <dbReference type="EMBL" id="KKN19767.1"/>
    </source>
</evidence>
<sequence>MHCQNKEPVSPWWEHRWMLAEIHTTHSDGTKSVLWVCPCEAQRITLVRGP</sequence>
<accession>A0A0F9P5V1</accession>
<dbReference type="AlphaFoldDB" id="A0A0F9P5V1"/>